<evidence type="ECO:0000313" key="2">
    <source>
        <dbReference type="Proteomes" id="UP000236569"/>
    </source>
</evidence>
<reference evidence="2" key="1">
    <citation type="submission" date="2018-01" db="EMBL/GenBank/DDBJ databases">
        <title>Draft Genome Sequence of the Radioresistant Bacterium Deinococcus aerius TR0125, Isolated from the Higher Atmosphere above Japan.</title>
        <authorList>
            <person name="Satoh K."/>
            <person name="Arai H."/>
            <person name="Sanzen T."/>
            <person name="Kawaguchi Y."/>
            <person name="Hayashi H."/>
            <person name="Yokobori S."/>
            <person name="Yamagishi A."/>
            <person name="Oono Y."/>
            <person name="Narumi I."/>
        </authorList>
    </citation>
    <scope>NUCLEOTIDE SEQUENCE [LARGE SCALE GENOMIC DNA]</scope>
    <source>
        <strain evidence="2">TR0125</strain>
    </source>
</reference>
<protein>
    <submittedName>
        <fullName evidence="1">Uncharacterized protein</fullName>
    </submittedName>
</protein>
<dbReference type="RefSeq" id="WP_103128238.1">
    <property type="nucleotide sequence ID" value="NZ_BFAG01000002.1"/>
</dbReference>
<name>A0A2I9D2Q2_9DEIO</name>
<organism evidence="1 2">
    <name type="scientific">Deinococcus aerius</name>
    <dbReference type="NCBI Taxonomy" id="200253"/>
    <lineage>
        <taxon>Bacteria</taxon>
        <taxon>Thermotogati</taxon>
        <taxon>Deinococcota</taxon>
        <taxon>Deinococci</taxon>
        <taxon>Deinococcales</taxon>
        <taxon>Deinococcaceae</taxon>
        <taxon>Deinococcus</taxon>
    </lineage>
</organism>
<accession>A0A2I9D2Q2</accession>
<dbReference type="EMBL" id="BFAG01000002">
    <property type="protein sequence ID" value="GBF04776.1"/>
    <property type="molecule type" value="Genomic_DNA"/>
</dbReference>
<dbReference type="Proteomes" id="UP000236569">
    <property type="component" value="Unassembled WGS sequence"/>
</dbReference>
<evidence type="ECO:0000313" key="1">
    <source>
        <dbReference type="EMBL" id="GBF04776.1"/>
    </source>
</evidence>
<proteinExistence type="predicted"/>
<keyword evidence="2" id="KW-1185">Reference proteome</keyword>
<gene>
    <name evidence="1" type="ORF">DAERI_020373</name>
</gene>
<comment type="caution">
    <text evidence="1">The sequence shown here is derived from an EMBL/GenBank/DDBJ whole genome shotgun (WGS) entry which is preliminary data.</text>
</comment>
<sequence>MLVFPPDWTETPPYTLRPVGPQVGYVPRVRRRVPVYQALASVDPELDPPPVFVLAPEGTSWSAPGAALLGKDGQVVAYATSASRRDPCVSAVLERALDLSAGRTLATWDASCWAAQLLAFRTPGASREAAWMRLSRQPVFCLRSRLEEQDIDVFTLAQACAQFGLPAPGEDVLSTAFTVRVLLQVAWAGHTAHRVG</sequence>
<dbReference type="AlphaFoldDB" id="A0A2I9D2Q2"/>
<dbReference type="OrthoDB" id="65003at2"/>